<evidence type="ECO:0000256" key="6">
    <source>
        <dbReference type="ARBA" id="ARBA00023134"/>
    </source>
</evidence>
<accession>A0A1X6WYG4</accession>
<dbReference type="GO" id="GO:0005525">
    <property type="term" value="F:GTP binding"/>
    <property type="evidence" value="ECO:0007669"/>
    <property type="project" value="UniProtKB-KW"/>
</dbReference>
<evidence type="ECO:0000313" key="9">
    <source>
        <dbReference type="EMBL" id="SLM90923.1"/>
    </source>
</evidence>
<dbReference type="Gene3D" id="3.30.1330.100">
    <property type="entry name" value="CofE-like"/>
    <property type="match status" value="2"/>
</dbReference>
<dbReference type="PANTHER" id="PTHR47917:SF1">
    <property type="entry name" value="COENZYME F420:L-GLUTAMATE LIGASE"/>
    <property type="match status" value="1"/>
</dbReference>
<dbReference type="NCBIfam" id="TIGR01916">
    <property type="entry name" value="F420_cofE"/>
    <property type="match status" value="1"/>
</dbReference>
<dbReference type="Proteomes" id="UP000196581">
    <property type="component" value="Unassembled WGS sequence"/>
</dbReference>
<keyword evidence="6" id="KW-0342">GTP-binding</keyword>
<reference evidence="10" key="1">
    <citation type="submission" date="2017-02" db="EMBL/GenBank/DDBJ databases">
        <authorList>
            <person name="Dridi B."/>
        </authorList>
    </citation>
    <scope>NUCLEOTIDE SEQUENCE [LARGE SCALE GENOMIC DNA]</scope>
    <source>
        <strain evidence="10">B Co 03.10</strain>
    </source>
</reference>
<dbReference type="PANTHER" id="PTHR47917">
    <property type="match status" value="1"/>
</dbReference>
<dbReference type="InterPro" id="IPR002847">
    <property type="entry name" value="F420-0_gamma-glut_ligase-dom"/>
</dbReference>
<feature type="domain" description="Coenzyme F420:L-glutamate ligase-like" evidence="8">
    <location>
        <begin position="11"/>
        <end position="225"/>
    </location>
</feature>
<gene>
    <name evidence="9" type="ORF">FM105_02295</name>
</gene>
<protein>
    <submittedName>
        <fullName evidence="9">Coenzyme F420-0:L-glutamate ligase @ Coenzyme F420-1:L-glutamate ligase</fullName>
    </submittedName>
</protein>
<dbReference type="GO" id="GO:0052618">
    <property type="term" value="F:coenzyme F420-0:L-glutamate ligase activity"/>
    <property type="evidence" value="ECO:0007669"/>
    <property type="project" value="TreeGrafter"/>
</dbReference>
<keyword evidence="7" id="KW-0464">Manganese</keyword>
<evidence type="ECO:0000259" key="8">
    <source>
        <dbReference type="Pfam" id="PF01996"/>
    </source>
</evidence>
<dbReference type="InterPro" id="IPR008225">
    <property type="entry name" value="F420-0_g-glutamyl_ligase"/>
</dbReference>
<keyword evidence="4" id="KW-0460">Magnesium</keyword>
<proteinExistence type="predicted"/>
<dbReference type="GO" id="GO:0046872">
    <property type="term" value="F:metal ion binding"/>
    <property type="evidence" value="ECO:0007669"/>
    <property type="project" value="UniProtKB-KW"/>
</dbReference>
<evidence type="ECO:0000313" key="10">
    <source>
        <dbReference type="Proteomes" id="UP000196581"/>
    </source>
</evidence>
<evidence type="ECO:0000256" key="1">
    <source>
        <dbReference type="ARBA" id="ARBA00022598"/>
    </source>
</evidence>
<evidence type="ECO:0000256" key="2">
    <source>
        <dbReference type="ARBA" id="ARBA00022723"/>
    </source>
</evidence>
<keyword evidence="1 9" id="KW-0436">Ligase</keyword>
<evidence type="ECO:0000256" key="4">
    <source>
        <dbReference type="ARBA" id="ARBA00022842"/>
    </source>
</evidence>
<dbReference type="Pfam" id="PF01996">
    <property type="entry name" value="F420_ligase"/>
    <property type="match status" value="1"/>
</dbReference>
<sequence>MTLQITALEGIGEIQPGDDLGAIIVDAMEDPAAAGASGEAAECAGLPGGLQDGDILAVTSKIVSKAEDRFVSADDREQAITDETVRVVASRETPGGTVRIVENRLGIIAAAAGVDNSSVPVGTVLLLPVDPDASARRIVDAVRQRLGIRVGVVVTDTLGRPWRVGQTDAAIGIAGMQEVLDFRGTVDEFGQEMNVTVTAVADAIAAATDLVKGKAAGRPVAVVRGLAELVDREESSTPRSARALLRARDEDMFHTGAAESWAAGYAAALREHGIEP</sequence>
<keyword evidence="2" id="KW-0479">Metal-binding</keyword>
<keyword evidence="3" id="KW-0547">Nucleotide-binding</keyword>
<dbReference type="EMBL" id="FWFF01000001">
    <property type="protein sequence ID" value="SLM90923.1"/>
    <property type="molecule type" value="Genomic_DNA"/>
</dbReference>
<dbReference type="RefSeq" id="WP_087003980.1">
    <property type="nucleotide sequence ID" value="NZ_FWFF01000001.1"/>
</dbReference>
<organism evidence="9 10">
    <name type="scientific">Brevibacterium yomogidense</name>
    <dbReference type="NCBI Taxonomy" id="946573"/>
    <lineage>
        <taxon>Bacteria</taxon>
        <taxon>Bacillati</taxon>
        <taxon>Actinomycetota</taxon>
        <taxon>Actinomycetes</taxon>
        <taxon>Micrococcales</taxon>
        <taxon>Brevibacteriaceae</taxon>
        <taxon>Brevibacterium</taxon>
    </lineage>
</organism>
<keyword evidence="5" id="KW-0630">Potassium</keyword>
<dbReference type="SUPFAM" id="SSF144010">
    <property type="entry name" value="CofE-like"/>
    <property type="match status" value="1"/>
</dbReference>
<evidence type="ECO:0000256" key="7">
    <source>
        <dbReference type="ARBA" id="ARBA00023211"/>
    </source>
</evidence>
<evidence type="ECO:0000256" key="3">
    <source>
        <dbReference type="ARBA" id="ARBA00022741"/>
    </source>
</evidence>
<dbReference type="AlphaFoldDB" id="A0A1X6WYG4"/>
<name>A0A1X6WYG4_9MICO</name>
<keyword evidence="10" id="KW-1185">Reference proteome</keyword>
<evidence type="ECO:0000256" key="5">
    <source>
        <dbReference type="ARBA" id="ARBA00022958"/>
    </source>
</evidence>